<dbReference type="AlphaFoldDB" id="A0A4P5NZ38"/>
<comment type="caution">
    <text evidence="1">The sequence shown here is derived from an EMBL/GenBank/DDBJ whole genome shotgun (WGS) entry which is preliminary data.</text>
</comment>
<evidence type="ECO:0000313" key="1">
    <source>
        <dbReference type="EMBL" id="GCE85261.1"/>
    </source>
</evidence>
<dbReference type="SUPFAM" id="SSF117074">
    <property type="entry name" value="Hypothetical protein PA1324"/>
    <property type="match status" value="1"/>
</dbReference>
<gene>
    <name evidence="1" type="ORF">MSKU9_3402</name>
</gene>
<name>A0A4P5NZ38_9PROT</name>
<dbReference type="EMBL" id="BDLU01000081">
    <property type="protein sequence ID" value="GCE85261.1"/>
    <property type="molecule type" value="Genomic_DNA"/>
</dbReference>
<keyword evidence="2" id="KW-1185">Reference proteome</keyword>
<dbReference type="Proteomes" id="UP000315095">
    <property type="component" value="Unassembled WGS sequence"/>
</dbReference>
<proteinExistence type="predicted"/>
<accession>A0A4P5NZ38</accession>
<protein>
    <submittedName>
        <fullName evidence="1">Uncharacterized protein</fullName>
    </submittedName>
</protein>
<evidence type="ECO:0000313" key="2">
    <source>
        <dbReference type="Proteomes" id="UP000315095"/>
    </source>
</evidence>
<reference evidence="2" key="1">
    <citation type="submission" date="2017-01" db="EMBL/GenBank/DDBJ databases">
        <title>Komagataeibacter sp. MSKU9 whole genome sequencing project.</title>
        <authorList>
            <person name="Matsutani M."/>
            <person name="Naloka K."/>
            <person name="Theeragool G."/>
            <person name="Yakushi T."/>
            <person name="Matsushita K."/>
        </authorList>
    </citation>
    <scope>NUCLEOTIDE SEQUENCE [LARGE SCALE GENOMIC DNA]</scope>
    <source>
        <strain evidence="2">MSKU9</strain>
    </source>
</reference>
<sequence length="120" mass="13224">MQFAVGNGHELTCAGHDVQLLPQSPASDPVVDNMFRYAVMTGPKVASADVEPFVRHVTCGADGQFIFSNLPVGVWYAVTEIGSKNIAVKEVRTLPDQTTSVTLQHRWNYPSSWRHGPSLW</sequence>
<organism evidence="1 2">
    <name type="scientific">Komagataeibacter diospyri</name>
    <dbReference type="NCBI Taxonomy" id="1932662"/>
    <lineage>
        <taxon>Bacteria</taxon>
        <taxon>Pseudomonadati</taxon>
        <taxon>Pseudomonadota</taxon>
        <taxon>Alphaproteobacteria</taxon>
        <taxon>Acetobacterales</taxon>
        <taxon>Acetobacteraceae</taxon>
        <taxon>Komagataeibacter</taxon>
    </lineage>
</organism>